<keyword evidence="1" id="KW-0732">Signal</keyword>
<evidence type="ECO:0000256" key="1">
    <source>
        <dbReference type="SAM" id="SignalP"/>
    </source>
</evidence>
<accession>A0A131Z8C7</accession>
<dbReference type="Gene3D" id="2.40.128.20">
    <property type="match status" value="1"/>
</dbReference>
<feature type="signal peptide" evidence="1">
    <location>
        <begin position="1"/>
        <end position="29"/>
    </location>
</feature>
<reference evidence="2" key="1">
    <citation type="journal article" date="2016" name="Ticks Tick Borne Dis.">
        <title>De novo assembly and annotation of the salivary gland transcriptome of Rhipicephalus appendiculatus male and female ticks during blood feeding.</title>
        <authorList>
            <person name="de Castro M.H."/>
            <person name="de Klerk D."/>
            <person name="Pienaar R."/>
            <person name="Latif A.A."/>
            <person name="Rees D.J."/>
            <person name="Mans B.J."/>
        </authorList>
    </citation>
    <scope>NUCLEOTIDE SEQUENCE</scope>
    <source>
        <tissue evidence="2">Salivary glands</tissue>
    </source>
</reference>
<organism evidence="2">
    <name type="scientific">Rhipicephalus appendiculatus</name>
    <name type="common">Brown ear tick</name>
    <dbReference type="NCBI Taxonomy" id="34631"/>
    <lineage>
        <taxon>Eukaryota</taxon>
        <taxon>Metazoa</taxon>
        <taxon>Ecdysozoa</taxon>
        <taxon>Arthropoda</taxon>
        <taxon>Chelicerata</taxon>
        <taxon>Arachnida</taxon>
        <taxon>Acari</taxon>
        <taxon>Parasitiformes</taxon>
        <taxon>Ixodida</taxon>
        <taxon>Ixodoidea</taxon>
        <taxon>Ixodidae</taxon>
        <taxon>Rhipicephalinae</taxon>
        <taxon>Rhipicephalus</taxon>
        <taxon>Rhipicephalus</taxon>
    </lineage>
</organism>
<feature type="chain" id="PRO_5007287078" evidence="1">
    <location>
        <begin position="30"/>
        <end position="221"/>
    </location>
</feature>
<evidence type="ECO:0000313" key="2">
    <source>
        <dbReference type="EMBL" id="JAP86716.1"/>
    </source>
</evidence>
<dbReference type="EMBL" id="GEDV01001841">
    <property type="protein sequence ID" value="JAP86716.1"/>
    <property type="molecule type" value="Transcribed_RNA"/>
</dbReference>
<dbReference type="InterPro" id="IPR012674">
    <property type="entry name" value="Calycin"/>
</dbReference>
<sequence length="221" mass="25308">MVFLLSSRTMKLLCAAVLLTAVFWKYGCCQRSYMDIPEAERNKIENTSQLLNGTTRLLLFLGVNGAMRNDKRICWTSVKSDNTTPTFHHYIYFFETKNKESAKIGLGIQRNRRCDYGVGPKNGTPTVLLEAYDGRTLDKDLSGDYYIFGANPNCFVMGIVSNTKTQHDSKCLYWIKEGTVRRNQSEYDEAFLAKCSSVTGQIYFLPEYRTICNFTNDKPRN</sequence>
<proteinExistence type="predicted"/>
<name>A0A131Z8C7_RHIAP</name>
<protein>
    <submittedName>
        <fullName evidence="2">Lipocalin</fullName>
    </submittedName>
</protein>
<dbReference type="AlphaFoldDB" id="A0A131Z8C7"/>